<name>A0ABQ2FPC2_9DEIO</name>
<organism evidence="2 3">
    <name type="scientific">Deinococcus radiotolerans</name>
    <dbReference type="NCBI Taxonomy" id="1309407"/>
    <lineage>
        <taxon>Bacteria</taxon>
        <taxon>Thermotogati</taxon>
        <taxon>Deinococcota</taxon>
        <taxon>Deinococci</taxon>
        <taxon>Deinococcales</taxon>
        <taxon>Deinococcaceae</taxon>
        <taxon>Deinococcus</taxon>
    </lineage>
</organism>
<keyword evidence="1" id="KW-0472">Membrane</keyword>
<keyword evidence="1" id="KW-0812">Transmembrane</keyword>
<proteinExistence type="predicted"/>
<dbReference type="RefSeq" id="WP_189070336.1">
    <property type="nucleotide sequence ID" value="NZ_BMPE01000017.1"/>
</dbReference>
<sequence>MNLAALCGGLLFVLGIAGAVFWEYGSGHPLAIYRATSLTAGAASHFEVQLTPDMNPVRVVFTGSDRRTARVRQTGDYTVQISLNGTPVLRNSAHLRFKSSGSTALRTAAAKSSSLGTFNVPAPGRYAVDLTLPSEGGALTTAAAVKFRRNASSPPPWMIRASFVAGALGLLSLIASGLLRSRRTPPR</sequence>
<reference evidence="3" key="1">
    <citation type="journal article" date="2019" name="Int. J. Syst. Evol. Microbiol.">
        <title>The Global Catalogue of Microorganisms (GCM) 10K type strain sequencing project: providing services to taxonomists for standard genome sequencing and annotation.</title>
        <authorList>
            <consortium name="The Broad Institute Genomics Platform"/>
            <consortium name="The Broad Institute Genome Sequencing Center for Infectious Disease"/>
            <person name="Wu L."/>
            <person name="Ma J."/>
        </authorList>
    </citation>
    <scope>NUCLEOTIDE SEQUENCE [LARGE SCALE GENOMIC DNA]</scope>
    <source>
        <strain evidence="3">JCM 19173</strain>
    </source>
</reference>
<dbReference type="Proteomes" id="UP000604341">
    <property type="component" value="Unassembled WGS sequence"/>
</dbReference>
<keyword evidence="1" id="KW-1133">Transmembrane helix</keyword>
<evidence type="ECO:0008006" key="4">
    <source>
        <dbReference type="Google" id="ProtNLM"/>
    </source>
</evidence>
<protein>
    <recommendedName>
        <fullName evidence="4">Emp24/gp25L/p24 family protein</fullName>
    </recommendedName>
</protein>
<comment type="caution">
    <text evidence="2">The sequence shown here is derived from an EMBL/GenBank/DDBJ whole genome shotgun (WGS) entry which is preliminary data.</text>
</comment>
<evidence type="ECO:0000313" key="2">
    <source>
        <dbReference type="EMBL" id="GGL13695.1"/>
    </source>
</evidence>
<gene>
    <name evidence="2" type="ORF">GCM10010844_35680</name>
</gene>
<keyword evidence="3" id="KW-1185">Reference proteome</keyword>
<evidence type="ECO:0000313" key="3">
    <source>
        <dbReference type="Proteomes" id="UP000604341"/>
    </source>
</evidence>
<dbReference type="EMBL" id="BMPE01000017">
    <property type="protein sequence ID" value="GGL13695.1"/>
    <property type="molecule type" value="Genomic_DNA"/>
</dbReference>
<feature type="transmembrane region" description="Helical" evidence="1">
    <location>
        <begin position="157"/>
        <end position="179"/>
    </location>
</feature>
<accession>A0ABQ2FPC2</accession>
<evidence type="ECO:0000256" key="1">
    <source>
        <dbReference type="SAM" id="Phobius"/>
    </source>
</evidence>